<feature type="non-terminal residue" evidence="1">
    <location>
        <position position="1"/>
    </location>
</feature>
<dbReference type="EMBL" id="LAZR01055637">
    <property type="protein sequence ID" value="KKK75927.1"/>
    <property type="molecule type" value="Genomic_DNA"/>
</dbReference>
<organism evidence="1">
    <name type="scientific">marine sediment metagenome</name>
    <dbReference type="NCBI Taxonomy" id="412755"/>
    <lineage>
        <taxon>unclassified sequences</taxon>
        <taxon>metagenomes</taxon>
        <taxon>ecological metagenomes</taxon>
    </lineage>
</organism>
<name>A0A0F8Y3G0_9ZZZZ</name>
<proteinExistence type="predicted"/>
<evidence type="ECO:0000313" key="1">
    <source>
        <dbReference type="EMBL" id="KKK75927.1"/>
    </source>
</evidence>
<accession>A0A0F8Y3G0</accession>
<sequence length="35" mass="4111">DRKASLCYKSIDLKLIKFHYKSAFIHGYKHGKEGK</sequence>
<gene>
    <name evidence="1" type="ORF">LCGC14_2868790</name>
</gene>
<protein>
    <submittedName>
        <fullName evidence="1">Uncharacterized protein</fullName>
    </submittedName>
</protein>
<reference evidence="1" key="1">
    <citation type="journal article" date="2015" name="Nature">
        <title>Complex archaea that bridge the gap between prokaryotes and eukaryotes.</title>
        <authorList>
            <person name="Spang A."/>
            <person name="Saw J.H."/>
            <person name="Jorgensen S.L."/>
            <person name="Zaremba-Niedzwiedzka K."/>
            <person name="Martijn J."/>
            <person name="Lind A.E."/>
            <person name="van Eijk R."/>
            <person name="Schleper C."/>
            <person name="Guy L."/>
            <person name="Ettema T.J."/>
        </authorList>
    </citation>
    <scope>NUCLEOTIDE SEQUENCE</scope>
</reference>
<dbReference type="AlphaFoldDB" id="A0A0F8Y3G0"/>
<comment type="caution">
    <text evidence="1">The sequence shown here is derived from an EMBL/GenBank/DDBJ whole genome shotgun (WGS) entry which is preliminary data.</text>
</comment>